<evidence type="ECO:0000256" key="4">
    <source>
        <dbReference type="SAM" id="MobiDB-lite"/>
    </source>
</evidence>
<keyword evidence="5" id="KW-1133">Transmembrane helix</keyword>
<evidence type="ECO:0000256" key="5">
    <source>
        <dbReference type="SAM" id="Phobius"/>
    </source>
</evidence>
<comment type="caution">
    <text evidence="7">The sequence shown here is derived from an EMBL/GenBank/DDBJ whole genome shotgun (WGS) entry which is preliminary data.</text>
</comment>
<dbReference type="PANTHER" id="PTHR43630">
    <property type="entry name" value="POLY-BETA-1,6-N-ACETYL-D-GLUCOSAMINE SYNTHASE"/>
    <property type="match status" value="1"/>
</dbReference>
<dbReference type="SUPFAM" id="SSF88713">
    <property type="entry name" value="Glycoside hydrolase/deacetylase"/>
    <property type="match status" value="1"/>
</dbReference>
<feature type="region of interest" description="Disordered" evidence="4">
    <location>
        <begin position="764"/>
        <end position="795"/>
    </location>
</feature>
<feature type="compositionally biased region" description="Basic residues" evidence="4">
    <location>
        <begin position="784"/>
        <end position="795"/>
    </location>
</feature>
<gene>
    <name evidence="7" type="ORF">STRIP9103_03930</name>
</gene>
<name>L1L761_9ACTN</name>
<keyword evidence="5" id="KW-0472">Membrane</keyword>
<evidence type="ECO:0000256" key="1">
    <source>
        <dbReference type="ARBA" id="ARBA00006739"/>
    </source>
</evidence>
<dbReference type="Pfam" id="PF03816">
    <property type="entry name" value="LytR_cpsA_psr"/>
    <property type="match status" value="1"/>
</dbReference>
<dbReference type="Gene3D" id="3.20.20.370">
    <property type="entry name" value="Glycoside hydrolase/deacetylase"/>
    <property type="match status" value="1"/>
</dbReference>
<proteinExistence type="inferred from homology"/>
<evidence type="ECO:0000256" key="3">
    <source>
        <dbReference type="ARBA" id="ARBA00022679"/>
    </source>
</evidence>
<evidence type="ECO:0000313" key="8">
    <source>
        <dbReference type="Proteomes" id="UP000010411"/>
    </source>
</evidence>
<protein>
    <submittedName>
        <fullName evidence="7">Putative transcriptional regulator</fullName>
    </submittedName>
</protein>
<dbReference type="GO" id="GO:0016757">
    <property type="term" value="F:glycosyltransferase activity"/>
    <property type="evidence" value="ECO:0007669"/>
    <property type="project" value="UniProtKB-KW"/>
</dbReference>
<dbReference type="Pfam" id="PF01522">
    <property type="entry name" value="Polysacc_deac_1"/>
    <property type="match status" value="1"/>
</dbReference>
<feature type="transmembrane region" description="Helical" evidence="5">
    <location>
        <begin position="551"/>
        <end position="575"/>
    </location>
</feature>
<dbReference type="InterPro" id="IPR002509">
    <property type="entry name" value="NODB_dom"/>
</dbReference>
<feature type="transmembrane region" description="Helical" evidence="5">
    <location>
        <begin position="804"/>
        <end position="822"/>
    </location>
</feature>
<dbReference type="NCBIfam" id="TIGR00350">
    <property type="entry name" value="lytR_cpsA_psr"/>
    <property type="match status" value="1"/>
</dbReference>
<sequence>MLLSALLFEGWSHNEVDASRARLDCTGPVPKSVDEGGPVLRISGDRVLSAGMPARTVALTFDGGPDPVWTPRLLDLLHEHRAHATFFLDGSRMAHYPQLVRRILAERHEIGSRTYSGAALGPASRTRGRLELSLSQRALAGAAGVRTTLLRMPGTTAVDTLCGAEWKAALRAAADGYVVVAADPSSRSPARGAIRQFAHTDLGYGEAKGLLRGYDADVFTTVTDGLGWAPANPRASAGERREGVVLLRAADAGQMLADGMTWLLVAVGVLGVLRLLMLVLMARTHVRRIDRAATGHGGSRPREVADPVTVLVPAHNEEAGIGSTIRSLLASTHPHLQIMVIDDGSTDRTADIVEGIADPRVTVIRRCHSGKAAALNHGLAWAMHDIVVMIDADTVLEPDAVYRLIQPLADPAVGAVSGNAKVGNRHRLLARWQHLEYVFGFNLDRRMLDVLKCIPTVPGAISAFRREALIDVGGVSEDTLAEDTDLTMALWRAGWQAAYEESAIGWTEVPVSLRQLWRQRYRWCYGTLQAVCKHRRALVERGPAGRFGRRGLTYVTLFQVALPLFAPVIDVFAVYGALFENPVQAAAVWFGFLAMEVFCARYALRLDGEPTRDLWTMPFQLFVYRQLMYLVVIQSVVTLVVGGRLKWQRPHRAGTADQESRTAAPHAEAMGEATGRHRVFRHAAGLGTDSRRLAADAPAVDRTDGPSAGGAPVRTASRRLERNGSPGLADGLSASSDADRNAGRAAIPEPRFVPYLFEPWASVPEPTNRAPGSGNGPPAFGSTHPRRRSARVHRSRNRRIARTLLVLALPLLLVPVGAYLWADFTLNREVDLGEVGIRPPEGRGTNYLIVGSDSREGLTEAARRKLHTGSFAGSRTDSMILLHTGAHGTTMVSLPRDSWVTIPRTLRPETGKSLPASRDKLNAAYTLGGPELLVQTIEHNTGLRVDHYAEIGLGGFVRVVDALGGVEMCMDRDIKDKDSGLDVKRGCQVFDGAKALAFVRQRKQEAQGDLGRTMNQQKFLAALAERATRSDVAFTPSRLLPAADAGLDTLVVDEGTGLTELAAMFQALRNVTGGGGRQINVPASDVDLHTAKGIAVLWDTARANRLFRELRNDLPVTNQ</sequence>
<organism evidence="7 8">
    <name type="scientific">Streptomyces ipomoeae 91-03</name>
    <dbReference type="NCBI Taxonomy" id="698759"/>
    <lineage>
        <taxon>Bacteria</taxon>
        <taxon>Bacillati</taxon>
        <taxon>Actinomycetota</taxon>
        <taxon>Actinomycetes</taxon>
        <taxon>Kitasatosporales</taxon>
        <taxon>Streptomycetaceae</taxon>
        <taxon>Streptomyces</taxon>
    </lineage>
</organism>
<evidence type="ECO:0000259" key="6">
    <source>
        <dbReference type="PROSITE" id="PS51677"/>
    </source>
</evidence>
<keyword evidence="8" id="KW-1185">Reference proteome</keyword>
<dbReference type="AlphaFoldDB" id="L1L761"/>
<feature type="region of interest" description="Disordered" evidence="4">
    <location>
        <begin position="696"/>
        <end position="741"/>
    </location>
</feature>
<dbReference type="InterPro" id="IPR029044">
    <property type="entry name" value="Nucleotide-diphossugar_trans"/>
</dbReference>
<dbReference type="InterPro" id="IPR001173">
    <property type="entry name" value="Glyco_trans_2-like"/>
</dbReference>
<dbReference type="GO" id="GO:0016810">
    <property type="term" value="F:hydrolase activity, acting on carbon-nitrogen (but not peptide) bonds"/>
    <property type="evidence" value="ECO:0007669"/>
    <property type="project" value="InterPro"/>
</dbReference>
<dbReference type="PROSITE" id="PS51677">
    <property type="entry name" value="NODB"/>
    <property type="match status" value="1"/>
</dbReference>
<feature type="transmembrane region" description="Helical" evidence="5">
    <location>
        <begin position="262"/>
        <end position="282"/>
    </location>
</feature>
<keyword evidence="3" id="KW-0808">Transferase</keyword>
<feature type="domain" description="NodB homology" evidence="6">
    <location>
        <begin position="55"/>
        <end position="247"/>
    </location>
</feature>
<evidence type="ECO:0000313" key="7">
    <source>
        <dbReference type="EMBL" id="EKX68871.1"/>
    </source>
</evidence>
<reference evidence="7 8" key="1">
    <citation type="submission" date="2012-11" db="EMBL/GenBank/DDBJ databases">
        <authorList>
            <person name="Huguet-Tapia J.C."/>
            <person name="Durkin A.S."/>
            <person name="Pettis G.S."/>
            <person name="Badger J.H."/>
        </authorList>
    </citation>
    <scope>NUCLEOTIDE SEQUENCE [LARGE SCALE GENOMIC DNA]</scope>
    <source>
        <strain evidence="7 8">91-03</strain>
    </source>
</reference>
<dbReference type="Gene3D" id="3.40.630.190">
    <property type="entry name" value="LCP protein"/>
    <property type="match status" value="1"/>
</dbReference>
<evidence type="ECO:0000256" key="2">
    <source>
        <dbReference type="ARBA" id="ARBA00022676"/>
    </source>
</evidence>
<dbReference type="EMBL" id="AEJC01000056">
    <property type="protein sequence ID" value="EKX68871.1"/>
    <property type="molecule type" value="Genomic_DNA"/>
</dbReference>
<dbReference type="GO" id="GO:0005975">
    <property type="term" value="P:carbohydrate metabolic process"/>
    <property type="evidence" value="ECO:0007669"/>
    <property type="project" value="InterPro"/>
</dbReference>
<feature type="transmembrane region" description="Helical" evidence="5">
    <location>
        <begin position="622"/>
        <end position="642"/>
    </location>
</feature>
<dbReference type="CDD" id="cd06423">
    <property type="entry name" value="CESA_like"/>
    <property type="match status" value="1"/>
</dbReference>
<dbReference type="PATRIC" id="fig|698759.3.peg.651"/>
<dbReference type="InterPro" id="IPR004474">
    <property type="entry name" value="LytR_CpsA_psr"/>
</dbReference>
<accession>L1L761</accession>
<dbReference type="Proteomes" id="UP000010411">
    <property type="component" value="Unassembled WGS sequence"/>
</dbReference>
<dbReference type="InterPro" id="IPR011330">
    <property type="entry name" value="Glyco_hydro/deAcase_b/a-brl"/>
</dbReference>
<dbReference type="SUPFAM" id="SSF53448">
    <property type="entry name" value="Nucleotide-diphospho-sugar transferases"/>
    <property type="match status" value="1"/>
</dbReference>
<dbReference type="Gene3D" id="3.90.550.10">
    <property type="entry name" value="Spore Coat Polysaccharide Biosynthesis Protein SpsA, Chain A"/>
    <property type="match status" value="1"/>
</dbReference>
<dbReference type="PANTHER" id="PTHR43630:SF1">
    <property type="entry name" value="POLY-BETA-1,6-N-ACETYL-D-GLUCOSAMINE SYNTHASE"/>
    <property type="match status" value="1"/>
</dbReference>
<dbReference type="Pfam" id="PF00535">
    <property type="entry name" value="Glycos_transf_2"/>
    <property type="match status" value="1"/>
</dbReference>
<keyword evidence="5" id="KW-0812">Transmembrane</keyword>
<comment type="similarity">
    <text evidence="1">Belongs to the glycosyltransferase 2 family.</text>
</comment>
<keyword evidence="2" id="KW-0328">Glycosyltransferase</keyword>
<feature type="region of interest" description="Disordered" evidence="4">
    <location>
        <begin position="650"/>
        <end position="674"/>
    </location>
</feature>